<keyword evidence="5" id="KW-0256">Endoplasmic reticulum</keyword>
<dbReference type="STRING" id="1071381.G8C2A2"/>
<keyword evidence="9" id="KW-1185">Reference proteome</keyword>
<dbReference type="InterPro" id="IPR051371">
    <property type="entry name" value="Ras_palmitoyltransferase"/>
</dbReference>
<evidence type="ECO:0000256" key="6">
    <source>
        <dbReference type="ARBA" id="ARBA00023136"/>
    </source>
</evidence>
<dbReference type="EMBL" id="HE612871">
    <property type="protein sequence ID" value="CCE66280.1"/>
    <property type="molecule type" value="Genomic_DNA"/>
</dbReference>
<dbReference type="GO" id="GO:0016409">
    <property type="term" value="F:palmitoyltransferase activity"/>
    <property type="evidence" value="ECO:0007669"/>
    <property type="project" value="EnsemblFungi"/>
</dbReference>
<dbReference type="eggNOG" id="ENOG502S30T">
    <property type="taxonomic scope" value="Eukaryota"/>
</dbReference>
<gene>
    <name evidence="8" type="primary">TPHA0P01220</name>
    <name evidence="8" type="ordered locus">TPHA_0P01220</name>
</gene>
<dbReference type="OMA" id="CITHFPN"/>
<evidence type="ECO:0000256" key="5">
    <source>
        <dbReference type="ARBA" id="ARBA00022824"/>
    </source>
</evidence>
<comment type="subunit">
    <text evidence="3">Interacts with ERF2.</text>
</comment>
<evidence type="ECO:0000313" key="9">
    <source>
        <dbReference type="Proteomes" id="UP000005666"/>
    </source>
</evidence>
<dbReference type="GO" id="GO:0006612">
    <property type="term" value="P:protein targeting to membrane"/>
    <property type="evidence" value="ECO:0007669"/>
    <property type="project" value="EnsemblFungi"/>
</dbReference>
<comment type="similarity">
    <text evidence="2">Belongs to the ERF4 family.</text>
</comment>
<evidence type="ECO:0000256" key="2">
    <source>
        <dbReference type="ARBA" id="ARBA00007732"/>
    </source>
</evidence>
<feature type="domain" description="Golgin subfamily A member 7/ERF4" evidence="7">
    <location>
        <begin position="71"/>
        <end position="221"/>
    </location>
</feature>
<comment type="subcellular location">
    <subcellularLocation>
        <location evidence="1">Endoplasmic reticulum membrane</location>
        <topology evidence="1">Peripheral membrane protein</topology>
    </subcellularLocation>
</comment>
<dbReference type="PANTHER" id="PTHR13254:SF0">
    <property type="entry name" value="GOLGIN SUBFAMILY A MEMBER 7_ERF4 DOMAIN-CONTAINING PROTEIN"/>
    <property type="match status" value="1"/>
</dbReference>
<dbReference type="OrthoDB" id="5377273at2759"/>
<dbReference type="KEGG" id="tpf:TPHA_0P01220"/>
<sequence>MTLSGELSRTNHQVEQRPLFFNYHEYTETYYADIGDVIEYQGHDADHELCITHFPNIYVPLDSEKFRTTRIVRIPRSFESSLEYPQFSAFLPGSESAAVTYGADGLDFVQHGYFDDQNQIFGYSSVSPLSDYLTEEEFNRIIIDINTIIRESFQVSSAYNISDLILELLTLTMWKWISKYVYPHPLLKVEEYIERVNESRAFKEKNIKMISLRESGFLSLDFEIPKPVIH</sequence>
<name>G8C2A2_TETPH</name>
<evidence type="ECO:0000256" key="1">
    <source>
        <dbReference type="ARBA" id="ARBA00004406"/>
    </source>
</evidence>
<dbReference type="HOGENOM" id="CLU_087349_0_0_1"/>
<organism evidence="8 9">
    <name type="scientific">Tetrapisispora phaffii (strain ATCC 24235 / CBS 4417 / NBRC 1672 / NRRL Y-8282 / UCD 70-5)</name>
    <name type="common">Yeast</name>
    <name type="synonym">Fabospora phaffii</name>
    <dbReference type="NCBI Taxonomy" id="1071381"/>
    <lineage>
        <taxon>Eukaryota</taxon>
        <taxon>Fungi</taxon>
        <taxon>Dikarya</taxon>
        <taxon>Ascomycota</taxon>
        <taxon>Saccharomycotina</taxon>
        <taxon>Saccharomycetes</taxon>
        <taxon>Saccharomycetales</taxon>
        <taxon>Saccharomycetaceae</taxon>
        <taxon>Tetrapisispora</taxon>
    </lineage>
</organism>
<dbReference type="InterPro" id="IPR019383">
    <property type="entry name" value="Golgin_A_7/ERF4"/>
</dbReference>
<keyword evidence="6" id="KW-0472">Membrane</keyword>
<accession>G8C2A2</accession>
<dbReference type="GeneID" id="11530830"/>
<protein>
    <recommendedName>
        <fullName evidence="4">Ras modification protein ERF4</fullName>
    </recommendedName>
</protein>
<evidence type="ECO:0000256" key="3">
    <source>
        <dbReference type="ARBA" id="ARBA00011396"/>
    </source>
</evidence>
<reference evidence="8 9" key="1">
    <citation type="journal article" date="2011" name="Proc. Natl. Acad. Sci. U.S.A.">
        <title>Evolutionary erosion of yeast sex chromosomes by mating-type switching accidents.</title>
        <authorList>
            <person name="Gordon J.L."/>
            <person name="Armisen D."/>
            <person name="Proux-Wera E."/>
            <person name="Oheigeartaigh S.S."/>
            <person name="Byrne K.P."/>
            <person name="Wolfe K.H."/>
        </authorList>
    </citation>
    <scope>NUCLEOTIDE SEQUENCE [LARGE SCALE GENOMIC DNA]</scope>
    <source>
        <strain evidence="9">ATCC 24235 / CBS 4417 / NBRC 1672 / NRRL Y-8282 / UCD 70-5</strain>
    </source>
</reference>
<dbReference type="GO" id="GO:0005789">
    <property type="term" value="C:endoplasmic reticulum membrane"/>
    <property type="evidence" value="ECO:0007669"/>
    <property type="project" value="UniProtKB-SubCell"/>
</dbReference>
<evidence type="ECO:0000256" key="4">
    <source>
        <dbReference type="ARBA" id="ARBA00018463"/>
    </source>
</evidence>
<evidence type="ECO:0000259" key="7">
    <source>
        <dbReference type="Pfam" id="PF10256"/>
    </source>
</evidence>
<proteinExistence type="inferred from homology"/>
<dbReference type="GO" id="GO:0031211">
    <property type="term" value="C:endoplasmic reticulum palmitoyltransferase complex"/>
    <property type="evidence" value="ECO:0007669"/>
    <property type="project" value="EnsemblFungi"/>
</dbReference>
<dbReference type="PANTHER" id="PTHR13254">
    <property type="entry name" value="GOLGI AUTOANTIGEN, GOLGIN SUBFAMILY A, 7"/>
    <property type="match status" value="1"/>
</dbReference>
<evidence type="ECO:0000313" key="8">
    <source>
        <dbReference type="EMBL" id="CCE66280.1"/>
    </source>
</evidence>
<dbReference type="Proteomes" id="UP000005666">
    <property type="component" value="Chromosome 16"/>
</dbReference>
<dbReference type="Pfam" id="PF10256">
    <property type="entry name" value="Erf4"/>
    <property type="match status" value="1"/>
</dbReference>
<dbReference type="RefSeq" id="XP_003688714.1">
    <property type="nucleotide sequence ID" value="XM_003688666.1"/>
</dbReference>
<dbReference type="AlphaFoldDB" id="G8C2A2"/>